<proteinExistence type="predicted"/>
<dbReference type="AlphaFoldDB" id="A0A6J4MJM5"/>
<reference evidence="2" key="1">
    <citation type="submission" date="2020-02" db="EMBL/GenBank/DDBJ databases">
        <authorList>
            <person name="Meier V. D."/>
        </authorList>
    </citation>
    <scope>NUCLEOTIDE SEQUENCE</scope>
    <source>
        <strain evidence="2">AVDCRST_MAG89</strain>
    </source>
</reference>
<feature type="region of interest" description="Disordered" evidence="1">
    <location>
        <begin position="1"/>
        <end position="64"/>
    </location>
</feature>
<organism evidence="2">
    <name type="scientific">uncultured Gemmatimonadota bacterium</name>
    <dbReference type="NCBI Taxonomy" id="203437"/>
    <lineage>
        <taxon>Bacteria</taxon>
        <taxon>Pseudomonadati</taxon>
        <taxon>Gemmatimonadota</taxon>
        <taxon>environmental samples</taxon>
    </lineage>
</organism>
<dbReference type="EMBL" id="CADCTV010000758">
    <property type="protein sequence ID" value="CAA9359069.1"/>
    <property type="molecule type" value="Genomic_DNA"/>
</dbReference>
<evidence type="ECO:0000313" key="2">
    <source>
        <dbReference type="EMBL" id="CAA9359069.1"/>
    </source>
</evidence>
<protein>
    <submittedName>
        <fullName evidence="2">Uncharacterized protein</fullName>
    </submittedName>
</protein>
<name>A0A6J4MJM5_9BACT</name>
<accession>A0A6J4MJM5</accession>
<evidence type="ECO:0000256" key="1">
    <source>
        <dbReference type="SAM" id="MobiDB-lite"/>
    </source>
</evidence>
<sequence>MDRDFVIMRRGRSPSPALPPQTARGKGASPVRFGESGAFPGCPLPPAPSPASGRGGDLNCASAGPALSTTQAVREGGLWALVAATSVAPAGPRPRLP</sequence>
<gene>
    <name evidence="2" type="ORF">AVDCRST_MAG89-3624</name>
</gene>